<proteinExistence type="predicted"/>
<dbReference type="Proteomes" id="UP000501534">
    <property type="component" value="Chromosome"/>
</dbReference>
<sequence>MPTSDPTTRETALSDVARQEAHVSERFDGVARVSSKGPVASLSTLDDATVEVAVNGSVQRLPVAAAAQIASAISAAIDHLRHENPDLLMAQAPTASEIEFASKVVEWVRILQAEGRAIDTISDSGIERSMLLRRLRSGRTPMRAPPPTSFGQPWYDVLEADNTQIHLVTADGKPTTLAELLGTLDASATARNQFLVKINDCYWNVIKTVEFGKKYVVSYQGHAQMFALGQVPDGRWALRKYDPPKA</sequence>
<protein>
    <submittedName>
        <fullName evidence="1">Uncharacterized protein</fullName>
    </submittedName>
</protein>
<keyword evidence="2" id="KW-1185">Reference proteome</keyword>
<name>A0A6M4GVJ8_9PROT</name>
<evidence type="ECO:0000313" key="1">
    <source>
        <dbReference type="EMBL" id="QJR11045.1"/>
    </source>
</evidence>
<reference evidence="1 2" key="1">
    <citation type="submission" date="2020-04" db="EMBL/GenBank/DDBJ databases">
        <title>Usitatibacter rugosus gen. nov., sp. nov. and Usitatibacter palustris sp. nov., novel members of Usitatibacteraceae fam. nov. within the order Nitrosomonadales isolated from soil.</title>
        <authorList>
            <person name="Huber K.J."/>
            <person name="Neumann-Schaal M."/>
            <person name="Geppert A."/>
            <person name="Luckner M."/>
            <person name="Wanner G."/>
            <person name="Overmann J."/>
        </authorList>
    </citation>
    <scope>NUCLEOTIDE SEQUENCE [LARGE SCALE GENOMIC DNA]</scope>
    <source>
        <strain evidence="1 2">0125_3</strain>
    </source>
</reference>
<evidence type="ECO:0000313" key="2">
    <source>
        <dbReference type="Proteomes" id="UP000501534"/>
    </source>
</evidence>
<gene>
    <name evidence="1" type="ORF">DSM104443_02116</name>
</gene>
<dbReference type="KEGG" id="uru:DSM104443_02116"/>
<dbReference type="EMBL" id="CP053069">
    <property type="protein sequence ID" value="QJR11045.1"/>
    <property type="molecule type" value="Genomic_DNA"/>
</dbReference>
<organism evidence="1 2">
    <name type="scientific">Usitatibacter rugosus</name>
    <dbReference type="NCBI Taxonomy" id="2732067"/>
    <lineage>
        <taxon>Bacteria</taxon>
        <taxon>Pseudomonadati</taxon>
        <taxon>Pseudomonadota</taxon>
        <taxon>Betaproteobacteria</taxon>
        <taxon>Nitrosomonadales</taxon>
        <taxon>Usitatibacteraceae</taxon>
        <taxon>Usitatibacter</taxon>
    </lineage>
</organism>
<accession>A0A6M4GVJ8</accession>
<dbReference type="AlphaFoldDB" id="A0A6M4GVJ8"/>